<evidence type="ECO:0000259" key="2">
    <source>
        <dbReference type="Pfam" id="PF13335"/>
    </source>
</evidence>
<dbReference type="PANTHER" id="PTHR32039:SF7">
    <property type="entry name" value="COMPETENCE PROTEIN COMM"/>
    <property type="match status" value="1"/>
</dbReference>
<dbReference type="SUPFAM" id="SSF52540">
    <property type="entry name" value="P-loop containing nucleoside triphosphate hydrolases"/>
    <property type="match status" value="1"/>
</dbReference>
<dbReference type="InterPro" id="IPR025158">
    <property type="entry name" value="Mg_chelat-rel_C"/>
</dbReference>
<dbReference type="InterPro" id="IPR027417">
    <property type="entry name" value="P-loop_NTPase"/>
</dbReference>
<organism evidence="3 4">
    <name type="scientific">Bowdeniella nasicola</name>
    <dbReference type="NCBI Taxonomy" id="208480"/>
    <lineage>
        <taxon>Bacteria</taxon>
        <taxon>Bacillati</taxon>
        <taxon>Actinomycetota</taxon>
        <taxon>Actinomycetes</taxon>
        <taxon>Actinomycetales</taxon>
        <taxon>Actinomycetaceae</taxon>
        <taxon>Bowdeniella</taxon>
    </lineage>
</organism>
<evidence type="ECO:0000313" key="4">
    <source>
        <dbReference type="Proteomes" id="UP000185628"/>
    </source>
</evidence>
<dbReference type="Proteomes" id="UP000185628">
    <property type="component" value="Unassembled WGS sequence"/>
</dbReference>
<evidence type="ECO:0000313" key="3">
    <source>
        <dbReference type="EMBL" id="OKL55128.1"/>
    </source>
</evidence>
<dbReference type="Pfam" id="PF13335">
    <property type="entry name" value="Mg_chelatase_C"/>
    <property type="match status" value="1"/>
</dbReference>
<dbReference type="InterPro" id="IPR000523">
    <property type="entry name" value="Mg_chelatse_chII-like_cat_dom"/>
</dbReference>
<dbReference type="Gene3D" id="3.40.50.300">
    <property type="entry name" value="P-loop containing nucleotide triphosphate hydrolases"/>
    <property type="match status" value="1"/>
</dbReference>
<keyword evidence="4" id="KW-1185">Reference proteome</keyword>
<dbReference type="PANTHER" id="PTHR32039">
    <property type="entry name" value="MAGNESIUM-CHELATASE SUBUNIT CHLI"/>
    <property type="match status" value="1"/>
</dbReference>
<evidence type="ECO:0000259" key="1">
    <source>
        <dbReference type="Pfam" id="PF01078"/>
    </source>
</evidence>
<dbReference type="AlphaFoldDB" id="A0A1Q5Q5M0"/>
<feature type="domain" description="Magnesium chelatase ChlI-like catalytic" evidence="1">
    <location>
        <begin position="7"/>
        <end position="95"/>
    </location>
</feature>
<sequence>MCFLSGDEAPEFGSARLQLLRQPLESGSIAIHRSHSVATYPARFQLILAANPCPCGYGYDKGTRCTCTPLQKRRYLEALSGPLLDRMDIRSVVTTPSTSKPEPGVGTSAEIAARVAAARARQAERWQGEAFSLNAHVPANILRGPASPIPADVRTSLDKHLARGQITLRGLDRILRLALTLADLRGDATPAHDDVAAALLLRTGDDYACVA</sequence>
<dbReference type="GO" id="GO:0005524">
    <property type="term" value="F:ATP binding"/>
    <property type="evidence" value="ECO:0007669"/>
    <property type="project" value="InterPro"/>
</dbReference>
<reference evidence="4" key="1">
    <citation type="submission" date="2016-12" db="EMBL/GenBank/DDBJ databases">
        <authorList>
            <person name="Meng X."/>
        </authorList>
    </citation>
    <scope>NUCLEOTIDE SEQUENCE [LARGE SCALE GENOMIC DNA]</scope>
    <source>
        <strain evidence="4">DSM 19116</strain>
    </source>
</reference>
<accession>A0A1Q5Q5M0</accession>
<feature type="domain" description="Mg chelatase-related protein C-terminal" evidence="2">
    <location>
        <begin position="107"/>
        <end position="202"/>
    </location>
</feature>
<protein>
    <submittedName>
        <fullName evidence="3">Uncharacterized protein</fullName>
    </submittedName>
</protein>
<gene>
    <name evidence="3" type="ORF">BSZ39_00020</name>
</gene>
<comment type="caution">
    <text evidence="3">The sequence shown here is derived from an EMBL/GenBank/DDBJ whole genome shotgun (WGS) entry which is preliminary data.</text>
</comment>
<name>A0A1Q5Q5M0_9ACTO</name>
<dbReference type="EMBL" id="MQVR01000001">
    <property type="protein sequence ID" value="OKL55128.1"/>
    <property type="molecule type" value="Genomic_DNA"/>
</dbReference>
<dbReference type="InterPro" id="IPR045006">
    <property type="entry name" value="CHLI-like"/>
</dbReference>
<dbReference type="Pfam" id="PF01078">
    <property type="entry name" value="Mg_chelatase"/>
    <property type="match status" value="1"/>
</dbReference>
<proteinExistence type="predicted"/>